<sequence>MHEWQDEGVTCNLSLTGKGDLEEDMQEGDSATLPTICQGPHSQARAQAKGEEPEKHEDKNLYLAKIPQESLDLIKTVYKDLADPDLLQKCLKGRTQNPNEMLHSKVWRKVSKDKFCGLFRARFACQTTVLEHNFGYLASSLLLHLGFPTSHHTLYALMNKDKEMQRNAICKRKSKKRKKEADEEYEAGAH</sequence>
<dbReference type="EMBL" id="JARAKH010000041">
    <property type="protein sequence ID" value="KAK8381085.1"/>
    <property type="molecule type" value="Genomic_DNA"/>
</dbReference>
<feature type="compositionally biased region" description="Polar residues" evidence="1">
    <location>
        <begin position="32"/>
        <end position="45"/>
    </location>
</feature>
<dbReference type="AlphaFoldDB" id="A0AAW0T0L8"/>
<organism evidence="2 3">
    <name type="scientific">Scylla paramamosain</name>
    <name type="common">Mud crab</name>
    <dbReference type="NCBI Taxonomy" id="85552"/>
    <lineage>
        <taxon>Eukaryota</taxon>
        <taxon>Metazoa</taxon>
        <taxon>Ecdysozoa</taxon>
        <taxon>Arthropoda</taxon>
        <taxon>Crustacea</taxon>
        <taxon>Multicrustacea</taxon>
        <taxon>Malacostraca</taxon>
        <taxon>Eumalacostraca</taxon>
        <taxon>Eucarida</taxon>
        <taxon>Decapoda</taxon>
        <taxon>Pleocyemata</taxon>
        <taxon>Brachyura</taxon>
        <taxon>Eubrachyura</taxon>
        <taxon>Portunoidea</taxon>
        <taxon>Portunidae</taxon>
        <taxon>Portuninae</taxon>
        <taxon>Scylla</taxon>
    </lineage>
</organism>
<keyword evidence="3" id="KW-1185">Reference proteome</keyword>
<accession>A0AAW0T0L8</accession>
<feature type="region of interest" description="Disordered" evidence="1">
    <location>
        <begin position="171"/>
        <end position="190"/>
    </location>
</feature>
<dbReference type="Proteomes" id="UP001487740">
    <property type="component" value="Unassembled WGS sequence"/>
</dbReference>
<evidence type="ECO:0000313" key="3">
    <source>
        <dbReference type="Proteomes" id="UP001487740"/>
    </source>
</evidence>
<evidence type="ECO:0000256" key="1">
    <source>
        <dbReference type="SAM" id="MobiDB-lite"/>
    </source>
</evidence>
<evidence type="ECO:0000313" key="2">
    <source>
        <dbReference type="EMBL" id="KAK8381085.1"/>
    </source>
</evidence>
<proteinExistence type="predicted"/>
<comment type="caution">
    <text evidence="2">The sequence shown here is derived from an EMBL/GenBank/DDBJ whole genome shotgun (WGS) entry which is preliminary data.</text>
</comment>
<name>A0AAW0T0L8_SCYPA</name>
<protein>
    <submittedName>
        <fullName evidence="2">Uncharacterized protein</fullName>
    </submittedName>
</protein>
<reference evidence="2 3" key="1">
    <citation type="submission" date="2023-03" db="EMBL/GenBank/DDBJ databases">
        <title>High-quality genome of Scylla paramamosain provides insights in environmental adaptation.</title>
        <authorList>
            <person name="Zhang L."/>
        </authorList>
    </citation>
    <scope>NUCLEOTIDE SEQUENCE [LARGE SCALE GENOMIC DNA]</scope>
    <source>
        <strain evidence="2">LZ_2023a</strain>
        <tissue evidence="2">Muscle</tissue>
    </source>
</reference>
<feature type="region of interest" description="Disordered" evidence="1">
    <location>
        <begin position="1"/>
        <end position="56"/>
    </location>
</feature>
<gene>
    <name evidence="2" type="ORF">O3P69_008170</name>
</gene>